<proteinExistence type="predicted"/>
<accession>A0A923LAY5</accession>
<gene>
    <name evidence="2" type="ORF">H8S44_03690</name>
</gene>
<keyword evidence="3" id="KW-1185">Reference proteome</keyword>
<dbReference type="EMBL" id="JACOOR010000002">
    <property type="protein sequence ID" value="MBC5658874.1"/>
    <property type="molecule type" value="Genomic_DNA"/>
</dbReference>
<comment type="caution">
    <text evidence="2">The sequence shown here is derived from an EMBL/GenBank/DDBJ whole genome shotgun (WGS) entry which is preliminary data.</text>
</comment>
<name>A0A923LAY5_9FIRM</name>
<dbReference type="InterPro" id="IPR025503">
    <property type="entry name" value="DUF4391"/>
</dbReference>
<sequence length="215" mass="24998">MLGLPKSTEFNKRIPKQKFYENLSVTPAMKTAFTEQIKSIYWRNKLAATTLNLAPGKLVTEIEVFEIRLTSPDLDEDILRLIDREIPYHILFLLEYDRKYQAAMGYKEASSSGKAAFKVERYYRTEWLTEEELSLHLEGLTIDAVYENFIRQIAGGQLTGSENTTLKESVEQQKQREQIEKQIAALEAKMKKEKQLNRKMELKAEIKKLKMNLEG</sequence>
<dbReference type="Pfam" id="PF14335">
    <property type="entry name" value="DUF4391"/>
    <property type="match status" value="1"/>
</dbReference>
<dbReference type="RefSeq" id="WP_186873196.1">
    <property type="nucleotide sequence ID" value="NZ_JACOOR010000002.1"/>
</dbReference>
<keyword evidence="1" id="KW-0175">Coiled coil</keyword>
<dbReference type="Proteomes" id="UP000649345">
    <property type="component" value="Unassembled WGS sequence"/>
</dbReference>
<feature type="coiled-coil region" evidence="1">
    <location>
        <begin position="167"/>
        <end position="212"/>
    </location>
</feature>
<dbReference type="AlphaFoldDB" id="A0A923LAY5"/>
<organism evidence="2 3">
    <name type="scientific">Anaerosacchariphilus hominis</name>
    <dbReference type="NCBI Taxonomy" id="2763017"/>
    <lineage>
        <taxon>Bacteria</taxon>
        <taxon>Bacillati</taxon>
        <taxon>Bacillota</taxon>
        <taxon>Clostridia</taxon>
        <taxon>Lachnospirales</taxon>
        <taxon>Lachnospiraceae</taxon>
        <taxon>Anaerosacchariphilus</taxon>
    </lineage>
</organism>
<evidence type="ECO:0000313" key="3">
    <source>
        <dbReference type="Proteomes" id="UP000649345"/>
    </source>
</evidence>
<reference evidence="2" key="1">
    <citation type="submission" date="2020-08" db="EMBL/GenBank/DDBJ databases">
        <title>Genome public.</title>
        <authorList>
            <person name="Liu C."/>
            <person name="Sun Q."/>
        </authorList>
    </citation>
    <scope>NUCLEOTIDE SEQUENCE</scope>
    <source>
        <strain evidence="2">NSJ-68</strain>
    </source>
</reference>
<evidence type="ECO:0000313" key="2">
    <source>
        <dbReference type="EMBL" id="MBC5658874.1"/>
    </source>
</evidence>
<protein>
    <submittedName>
        <fullName evidence="2">DUF4391 domain-containing protein</fullName>
    </submittedName>
</protein>
<evidence type="ECO:0000256" key="1">
    <source>
        <dbReference type="SAM" id="Coils"/>
    </source>
</evidence>